<keyword evidence="3" id="KW-1185">Reference proteome</keyword>
<protein>
    <submittedName>
        <fullName evidence="2">Uncharacterized protein</fullName>
    </submittedName>
</protein>
<name>A0A165D8I0_9BASI</name>
<dbReference type="InParanoid" id="A0A165D8I0"/>
<accession>A0A165D8I0</accession>
<dbReference type="AlphaFoldDB" id="A0A165D8I0"/>
<reference evidence="2 3" key="1">
    <citation type="journal article" date="2016" name="Mol. Biol. Evol.">
        <title>Comparative Genomics of Early-Diverging Mushroom-Forming Fungi Provides Insights into the Origins of Lignocellulose Decay Capabilities.</title>
        <authorList>
            <person name="Nagy L.G."/>
            <person name="Riley R."/>
            <person name="Tritt A."/>
            <person name="Adam C."/>
            <person name="Daum C."/>
            <person name="Floudas D."/>
            <person name="Sun H."/>
            <person name="Yadav J.S."/>
            <person name="Pangilinan J."/>
            <person name="Larsson K.H."/>
            <person name="Matsuura K."/>
            <person name="Barry K."/>
            <person name="Labutti K."/>
            <person name="Kuo R."/>
            <person name="Ohm R.A."/>
            <person name="Bhattacharya S.S."/>
            <person name="Shirouzu T."/>
            <person name="Yoshinaga Y."/>
            <person name="Martin F.M."/>
            <person name="Grigoriev I.V."/>
            <person name="Hibbett D.S."/>
        </authorList>
    </citation>
    <scope>NUCLEOTIDE SEQUENCE [LARGE SCALE GENOMIC DNA]</scope>
    <source>
        <strain evidence="2 3">HHB12733</strain>
    </source>
</reference>
<feature type="compositionally biased region" description="Basic and acidic residues" evidence="1">
    <location>
        <begin position="147"/>
        <end position="157"/>
    </location>
</feature>
<gene>
    <name evidence="2" type="ORF">CALCODRAFT_93640</name>
</gene>
<organism evidence="2 3">
    <name type="scientific">Calocera cornea HHB12733</name>
    <dbReference type="NCBI Taxonomy" id="1353952"/>
    <lineage>
        <taxon>Eukaryota</taxon>
        <taxon>Fungi</taxon>
        <taxon>Dikarya</taxon>
        <taxon>Basidiomycota</taxon>
        <taxon>Agaricomycotina</taxon>
        <taxon>Dacrymycetes</taxon>
        <taxon>Dacrymycetales</taxon>
        <taxon>Dacrymycetaceae</taxon>
        <taxon>Calocera</taxon>
    </lineage>
</organism>
<sequence length="157" mass="17276">MIGSSSQSPEQLYFDISICDEFRQSSNIRAVEIAARRHLGLAQIIDPRADCRTPSTGSPQGNVDEEYGCVRARRLLAHLPLLSADDPSTANSHSRSSASPPSTSTTRSVDLPTLRCIIYNLHRLARAEEKWVPTSSGVQSPSRWRSRRADVETGRGT</sequence>
<evidence type="ECO:0000313" key="2">
    <source>
        <dbReference type="EMBL" id="KZT52294.1"/>
    </source>
</evidence>
<feature type="region of interest" description="Disordered" evidence="1">
    <location>
        <begin position="83"/>
        <end position="108"/>
    </location>
</feature>
<feature type="compositionally biased region" description="Polar residues" evidence="1">
    <location>
        <begin position="133"/>
        <end position="143"/>
    </location>
</feature>
<evidence type="ECO:0000256" key="1">
    <source>
        <dbReference type="SAM" id="MobiDB-lite"/>
    </source>
</evidence>
<evidence type="ECO:0000313" key="3">
    <source>
        <dbReference type="Proteomes" id="UP000076842"/>
    </source>
</evidence>
<dbReference type="EMBL" id="KV424071">
    <property type="protein sequence ID" value="KZT52294.1"/>
    <property type="molecule type" value="Genomic_DNA"/>
</dbReference>
<feature type="region of interest" description="Disordered" evidence="1">
    <location>
        <begin position="130"/>
        <end position="157"/>
    </location>
</feature>
<proteinExistence type="predicted"/>
<dbReference type="Proteomes" id="UP000076842">
    <property type="component" value="Unassembled WGS sequence"/>
</dbReference>